<keyword evidence="1" id="KW-1133">Transmembrane helix</keyword>
<feature type="transmembrane region" description="Helical" evidence="1">
    <location>
        <begin position="143"/>
        <end position="166"/>
    </location>
</feature>
<feature type="transmembrane region" description="Helical" evidence="1">
    <location>
        <begin position="319"/>
        <end position="339"/>
    </location>
</feature>
<keyword evidence="1" id="KW-0812">Transmembrane</keyword>
<feature type="transmembrane region" description="Helical" evidence="1">
    <location>
        <begin position="217"/>
        <end position="239"/>
    </location>
</feature>
<sequence>MKTLFKKDTFWLLLVIVVSVISIYPLFHKGFYSFHDEAHIANLYEMTRGISMGEIPPRWSPDFSYNFGLPFFNFYYLFPFYLGAFFYLIFKISLFWSLKLVFLLSVPFSGMAFYFLMKKYFSKITAFSGAVIYMFTPYRAVDLYVRGAVGELWGFVAMPLVLLGYVNLIEKRNLKNFLLCSIALAFLIITHNLTLVIFSPIIFAAGCFLLISSQKKLSSLVSVFLATLFGLLISAYYWLPAMMEKKYMQPGTPFNPFDHFPFIKQLLFPSWGYGVSTWGPYDGMSFQIGIVNLLLIILVSISLLFFWEKILSVNKKMMITFVLLFFSYLFLMNIRSSFIWKILPLGEYLQFPWRALTVTTFLSSFFVGFIECFPFKKLSKTLPVLLAVLSVILTFQYFKPQKYLEVTDNYYLKRFFADRVSSGKSEKESLEYANWTESYIPLTIWTEKRPESLPGKKIEMEDGIISYKEVSPINLEVEIQAKKESEVIVNNYYFPGWKAFVDGKETEIKILEPLGNMSVPVVAGEHKMSVNFSETFIRSLADKISLFSIMIIFLLPFLQKFKKLKFP</sequence>
<feature type="transmembrane region" description="Helical" evidence="1">
    <location>
        <begin position="178"/>
        <end position="211"/>
    </location>
</feature>
<evidence type="ECO:0000313" key="3">
    <source>
        <dbReference type="Proteomes" id="UP000229502"/>
    </source>
</evidence>
<evidence type="ECO:0000313" key="2">
    <source>
        <dbReference type="EMBL" id="PIU33594.1"/>
    </source>
</evidence>
<organism evidence="2 3">
    <name type="scientific">Candidatus Shapirobacteria bacterium CG07_land_8_20_14_0_80_39_18</name>
    <dbReference type="NCBI Taxonomy" id="1974882"/>
    <lineage>
        <taxon>Bacteria</taxon>
        <taxon>Candidatus Shapironibacteriota</taxon>
    </lineage>
</organism>
<name>A0A2M6YQN0_9BACT</name>
<comment type="caution">
    <text evidence="2">The sequence shown here is derived from an EMBL/GenBank/DDBJ whole genome shotgun (WGS) entry which is preliminary data.</text>
</comment>
<feature type="transmembrane region" description="Helical" evidence="1">
    <location>
        <begin position="536"/>
        <end position="558"/>
    </location>
</feature>
<dbReference type="AlphaFoldDB" id="A0A2M6YQN0"/>
<evidence type="ECO:0008006" key="4">
    <source>
        <dbReference type="Google" id="ProtNLM"/>
    </source>
</evidence>
<keyword evidence="1" id="KW-0472">Membrane</keyword>
<feature type="transmembrane region" description="Helical" evidence="1">
    <location>
        <begin position="284"/>
        <end position="307"/>
    </location>
</feature>
<reference evidence="3" key="1">
    <citation type="submission" date="2017-09" db="EMBL/GenBank/DDBJ databases">
        <title>Depth-based differentiation of microbial function through sediment-hosted aquifers and enrichment of novel symbionts in the deep terrestrial subsurface.</title>
        <authorList>
            <person name="Probst A.J."/>
            <person name="Ladd B."/>
            <person name="Jarett J.K."/>
            <person name="Geller-Mcgrath D.E."/>
            <person name="Sieber C.M.K."/>
            <person name="Emerson J.B."/>
            <person name="Anantharaman K."/>
            <person name="Thomas B.C."/>
            <person name="Malmstrom R."/>
            <person name="Stieglmeier M."/>
            <person name="Klingl A."/>
            <person name="Woyke T."/>
            <person name="Ryan C.M."/>
            <person name="Banfield J.F."/>
        </authorList>
    </citation>
    <scope>NUCLEOTIDE SEQUENCE [LARGE SCALE GENOMIC DNA]</scope>
</reference>
<evidence type="ECO:0000256" key="1">
    <source>
        <dbReference type="SAM" id="Phobius"/>
    </source>
</evidence>
<dbReference type="EMBL" id="PEWZ01000138">
    <property type="protein sequence ID" value="PIU33594.1"/>
    <property type="molecule type" value="Genomic_DNA"/>
</dbReference>
<feature type="transmembrane region" description="Helical" evidence="1">
    <location>
        <begin position="351"/>
        <end position="370"/>
    </location>
</feature>
<dbReference type="Proteomes" id="UP000229502">
    <property type="component" value="Unassembled WGS sequence"/>
</dbReference>
<feature type="transmembrane region" description="Helical" evidence="1">
    <location>
        <begin position="382"/>
        <end position="398"/>
    </location>
</feature>
<accession>A0A2M6YQN0</accession>
<proteinExistence type="predicted"/>
<feature type="transmembrane region" description="Helical" evidence="1">
    <location>
        <begin position="9"/>
        <end position="27"/>
    </location>
</feature>
<gene>
    <name evidence="2" type="ORF">COT03_02905</name>
</gene>
<protein>
    <recommendedName>
        <fullName evidence="4">Membrane protein 6-pyruvoyl-tetrahydropterin synthase-related domain-containing protein</fullName>
    </recommendedName>
</protein>
<feature type="transmembrane region" description="Helical" evidence="1">
    <location>
        <begin position="67"/>
        <end position="88"/>
    </location>
</feature>
<feature type="transmembrane region" description="Helical" evidence="1">
    <location>
        <begin position="100"/>
        <end position="117"/>
    </location>
</feature>